<dbReference type="HOGENOM" id="CLU_005421_0_0_1"/>
<name>E9HRJ8_DAPPU</name>
<dbReference type="EMBL" id="GL732737">
    <property type="protein sequence ID" value="EFX65627.1"/>
    <property type="molecule type" value="Genomic_DNA"/>
</dbReference>
<dbReference type="FunCoup" id="E9HRJ8">
    <property type="interactions" value="2362"/>
</dbReference>
<proteinExistence type="predicted"/>
<dbReference type="InterPro" id="IPR038028">
    <property type="entry name" value="BPTF"/>
</dbReference>
<dbReference type="STRING" id="6669.E9HRJ8"/>
<dbReference type="KEGG" id="dpx:DAPPUDRAFT_264419"/>
<dbReference type="InterPro" id="IPR013083">
    <property type="entry name" value="Znf_RING/FYVE/PHD"/>
</dbReference>
<dbReference type="PhylomeDB" id="E9HRJ8"/>
<dbReference type="InterPro" id="IPR011011">
    <property type="entry name" value="Znf_FYVE_PHD"/>
</dbReference>
<dbReference type="GO" id="GO:0006357">
    <property type="term" value="P:regulation of transcription by RNA polymerase II"/>
    <property type="evidence" value="ECO:0000318"/>
    <property type="project" value="GO_Central"/>
</dbReference>
<keyword evidence="1" id="KW-0175">Coiled coil</keyword>
<dbReference type="PANTHER" id="PTHR45975">
    <property type="entry name" value="NUCLEOSOME-REMODELING FACTOR SUBUNIT BPTF"/>
    <property type="match status" value="1"/>
</dbReference>
<protein>
    <submittedName>
        <fullName evidence="2">Uncharacterized protein</fullName>
    </submittedName>
</protein>
<feature type="coiled-coil region" evidence="1">
    <location>
        <begin position="228"/>
        <end position="256"/>
    </location>
</feature>
<dbReference type="eggNOG" id="KOG1473">
    <property type="taxonomic scope" value="Eukaryota"/>
</dbReference>
<gene>
    <name evidence="2" type="ORF">DAPPUDRAFT_264419</name>
</gene>
<dbReference type="SUPFAM" id="SSF57903">
    <property type="entry name" value="FYVE/PHD zinc finger"/>
    <property type="match status" value="1"/>
</dbReference>
<dbReference type="Gene3D" id="3.30.40.10">
    <property type="entry name" value="Zinc/RING finger domain, C3HC4 (zinc finger)"/>
    <property type="match status" value="1"/>
</dbReference>
<evidence type="ECO:0000313" key="3">
    <source>
        <dbReference type="Proteomes" id="UP000000305"/>
    </source>
</evidence>
<keyword evidence="3" id="KW-1185">Reference proteome</keyword>
<accession>E9HRJ8</accession>
<dbReference type="Proteomes" id="UP000000305">
    <property type="component" value="Unassembled WGS sequence"/>
</dbReference>
<dbReference type="OrthoDB" id="784962at2759"/>
<dbReference type="AlphaFoldDB" id="E9HRJ8"/>
<evidence type="ECO:0000256" key="1">
    <source>
        <dbReference type="SAM" id="Coils"/>
    </source>
</evidence>
<evidence type="ECO:0000313" key="2">
    <source>
        <dbReference type="EMBL" id="EFX65627.1"/>
    </source>
</evidence>
<organism evidence="2 3">
    <name type="scientific">Daphnia pulex</name>
    <name type="common">Water flea</name>
    <dbReference type="NCBI Taxonomy" id="6669"/>
    <lineage>
        <taxon>Eukaryota</taxon>
        <taxon>Metazoa</taxon>
        <taxon>Ecdysozoa</taxon>
        <taxon>Arthropoda</taxon>
        <taxon>Crustacea</taxon>
        <taxon>Branchiopoda</taxon>
        <taxon>Diplostraca</taxon>
        <taxon>Cladocera</taxon>
        <taxon>Anomopoda</taxon>
        <taxon>Daphniidae</taxon>
        <taxon>Daphnia</taxon>
    </lineage>
</organism>
<dbReference type="GO" id="GO:0016589">
    <property type="term" value="C:NURF complex"/>
    <property type="evidence" value="ECO:0000318"/>
    <property type="project" value="GO_Central"/>
</dbReference>
<dbReference type="PANTHER" id="PTHR45975:SF2">
    <property type="entry name" value="NUCLEOSOME-REMODELING FACTOR SUBUNIT BPTF"/>
    <property type="match status" value="1"/>
</dbReference>
<reference evidence="2 3" key="1">
    <citation type="journal article" date="2011" name="Science">
        <title>The ecoresponsive genome of Daphnia pulex.</title>
        <authorList>
            <person name="Colbourne J.K."/>
            <person name="Pfrender M.E."/>
            <person name="Gilbert D."/>
            <person name="Thomas W.K."/>
            <person name="Tucker A."/>
            <person name="Oakley T.H."/>
            <person name="Tokishita S."/>
            <person name="Aerts A."/>
            <person name="Arnold G.J."/>
            <person name="Basu M.K."/>
            <person name="Bauer D.J."/>
            <person name="Caceres C.E."/>
            <person name="Carmel L."/>
            <person name="Casola C."/>
            <person name="Choi J.H."/>
            <person name="Detter J.C."/>
            <person name="Dong Q."/>
            <person name="Dusheyko S."/>
            <person name="Eads B.D."/>
            <person name="Frohlich T."/>
            <person name="Geiler-Samerotte K.A."/>
            <person name="Gerlach D."/>
            <person name="Hatcher P."/>
            <person name="Jogdeo S."/>
            <person name="Krijgsveld J."/>
            <person name="Kriventseva E.V."/>
            <person name="Kultz D."/>
            <person name="Laforsch C."/>
            <person name="Lindquist E."/>
            <person name="Lopez J."/>
            <person name="Manak J.R."/>
            <person name="Muller J."/>
            <person name="Pangilinan J."/>
            <person name="Patwardhan R.P."/>
            <person name="Pitluck S."/>
            <person name="Pritham E.J."/>
            <person name="Rechtsteiner A."/>
            <person name="Rho M."/>
            <person name="Rogozin I.B."/>
            <person name="Sakarya O."/>
            <person name="Salamov A."/>
            <person name="Schaack S."/>
            <person name="Shapiro H."/>
            <person name="Shiga Y."/>
            <person name="Skalitzky C."/>
            <person name="Smith Z."/>
            <person name="Souvorov A."/>
            <person name="Sung W."/>
            <person name="Tang Z."/>
            <person name="Tsuchiya D."/>
            <person name="Tu H."/>
            <person name="Vos H."/>
            <person name="Wang M."/>
            <person name="Wolf Y.I."/>
            <person name="Yamagata H."/>
            <person name="Yamada T."/>
            <person name="Ye Y."/>
            <person name="Shaw J.R."/>
            <person name="Andrews J."/>
            <person name="Crease T.J."/>
            <person name="Tang H."/>
            <person name="Lucas S.M."/>
            <person name="Robertson H.M."/>
            <person name="Bork P."/>
            <person name="Koonin E.V."/>
            <person name="Zdobnov E.M."/>
            <person name="Grigoriev I.V."/>
            <person name="Lynch M."/>
            <person name="Boore J.L."/>
        </authorList>
    </citation>
    <scope>NUCLEOTIDE SEQUENCE [LARGE SCALE GENOMIC DNA]</scope>
</reference>
<dbReference type="InParanoid" id="E9HRJ8"/>
<sequence>MTIVEFATKLEIGLWLCCATCPVVYHLHRLDPPLEHVPNEDWQCPICTAQLCKGVTDCLSDVERSGIFGLRPTRTANAGLLEDVIFKLGMEGRHKTYVNQYTSNPLALNKNQEAEERDRKRYLSHKFSITGCVEFKWLGSTFGNRTIMQQTVRSTLLQLHSQLPAIFMHPNWAGSMRKSWIQAVNQSVSPADLGRVLSILVACIRPVVFSSVWHESLGHIRLQRQTALEREERKKVDKKEKKDKELEEEMHRLHTVHYTKGLKHQIWKHKGEEFRLHGQWGWLWLSATRLLRRLDARKCGLRAGAWRIITCSQEEGSESRYIQCDPATGVEIYEIPSSDPAMEVVDICAAMNDTDRRVYPKIAKKAKLDSLLDWRLKLKTAEEKNLLKTEKAPLPLKKEEVNVTNRKLTMPEMEARLEQLRKHRLTFARCYSYKCGGDSCYSPTCRAIKPLEAAILQEKEEEAKQKAALVKRRIYSNESTQGPLPLKRADDEIRSKKKKAPVKYPMMSKYMTKSNKRTIFVLPDHELKHLARRHGQGYVQGFHHGPKNNSPAWIYPSARPLFKNVWFFRTNGLQSLSTLALQIRILWACLRWEEMATKAGNMGMDGKNQMTTDKEITTTDILKHRYIGRFLERTQYFQRRVVIPLDVPKTVRESRSGLRKPKMVEAPKLLQPIVTEEWVDEDRLDLWVIKQYHERIEKAAAMAAAASTTPHLTRLEGTPQTMGPGGKPMTMEELKAQEAEQQLRAQRTAHQLNSTTPGTPTGVVRLTLPAGNKVMLPGNKLLSTPSGAAGSPMGRRILITKDGKTSQVVKTTVASPSGSAQPVLIAPSPGVTAATPTVNKLQISRGPDGKIEIRGLKPGQQLLKLSDGRLAIVSPATPMITAQPAPAQAQIQVQPAAASDGTGTKTVVVQKAVTIAGQKTTSQIVLPAGTNTAMLAQHLASGKHHLSSVNGQQVIIRPAATPASDGSASVVKTGDTPTVVVAGQQQPAKPLMQVIQTVQGQKKMVQNLQGGSLTPRKLGAIKEHFKEQMRARTNLATSTF</sequence>
<dbReference type="GO" id="GO:0000978">
    <property type="term" value="F:RNA polymerase II cis-regulatory region sequence-specific DNA binding"/>
    <property type="evidence" value="ECO:0000318"/>
    <property type="project" value="GO_Central"/>
</dbReference>